<keyword evidence="3" id="KW-1185">Reference proteome</keyword>
<organism evidence="2 3">
    <name type="scientific">Actinocrinis puniceicyclus</name>
    <dbReference type="NCBI Taxonomy" id="977794"/>
    <lineage>
        <taxon>Bacteria</taxon>
        <taxon>Bacillati</taxon>
        <taxon>Actinomycetota</taxon>
        <taxon>Actinomycetes</taxon>
        <taxon>Catenulisporales</taxon>
        <taxon>Actinospicaceae</taxon>
        <taxon>Actinocrinis</taxon>
    </lineage>
</organism>
<keyword evidence="1" id="KW-1133">Transmembrane helix</keyword>
<dbReference type="EMBL" id="JAGSXH010000067">
    <property type="protein sequence ID" value="MBS2965028.1"/>
    <property type="molecule type" value="Genomic_DNA"/>
</dbReference>
<comment type="caution">
    <text evidence="2">The sequence shown here is derived from an EMBL/GenBank/DDBJ whole genome shotgun (WGS) entry which is preliminary data.</text>
</comment>
<keyword evidence="1" id="KW-0472">Membrane</keyword>
<sequence length="72" mass="6800">MRTQGAFSGAGLLLGIAVAAVARPLAAHGAQIHLAAVLSAGLAGIAAHRIASHRIAGTCAGAPDSPSAAAGH</sequence>
<keyword evidence="1" id="KW-0812">Transmembrane</keyword>
<protein>
    <submittedName>
        <fullName evidence="2">Uncharacterized protein</fullName>
    </submittedName>
</protein>
<name>A0A8J7WPD7_9ACTN</name>
<evidence type="ECO:0000313" key="2">
    <source>
        <dbReference type="EMBL" id="MBS2965028.1"/>
    </source>
</evidence>
<reference evidence="2" key="1">
    <citation type="submission" date="2021-04" db="EMBL/GenBank/DDBJ databases">
        <title>Genome based classification of Actinospica acidithermotolerans sp. nov., an actinobacterium isolated from an Indonesian hot spring.</title>
        <authorList>
            <person name="Kusuma A.B."/>
            <person name="Putra K.E."/>
            <person name="Nafisah S."/>
            <person name="Loh J."/>
            <person name="Nouioui I."/>
            <person name="Goodfellow M."/>
        </authorList>
    </citation>
    <scope>NUCLEOTIDE SEQUENCE</scope>
    <source>
        <strain evidence="2">DSM 45618</strain>
    </source>
</reference>
<dbReference type="AlphaFoldDB" id="A0A8J7WPD7"/>
<dbReference type="Proteomes" id="UP000677913">
    <property type="component" value="Unassembled WGS sequence"/>
</dbReference>
<proteinExistence type="predicted"/>
<feature type="transmembrane region" description="Helical" evidence="1">
    <location>
        <begin position="32"/>
        <end position="51"/>
    </location>
</feature>
<gene>
    <name evidence="2" type="ORF">KGA66_18370</name>
</gene>
<dbReference type="RefSeq" id="WP_211469387.1">
    <property type="nucleotide sequence ID" value="NZ_JAGSXH010000067.1"/>
</dbReference>
<evidence type="ECO:0000313" key="3">
    <source>
        <dbReference type="Proteomes" id="UP000677913"/>
    </source>
</evidence>
<evidence type="ECO:0000256" key="1">
    <source>
        <dbReference type="SAM" id="Phobius"/>
    </source>
</evidence>
<accession>A0A8J7WPD7</accession>